<evidence type="ECO:0000256" key="3">
    <source>
        <dbReference type="ARBA" id="ARBA00023163"/>
    </source>
</evidence>
<evidence type="ECO:0000256" key="4">
    <source>
        <dbReference type="SAM" id="MobiDB-lite"/>
    </source>
</evidence>
<keyword evidence="3" id="KW-0804">Transcription</keyword>
<dbReference type="Pfam" id="PF00196">
    <property type="entry name" value="GerE"/>
    <property type="match status" value="1"/>
</dbReference>
<feature type="region of interest" description="Disordered" evidence="4">
    <location>
        <begin position="123"/>
        <end position="142"/>
    </location>
</feature>
<keyword evidence="2 6" id="KW-0238">DNA-binding</keyword>
<sequence>MIDGRTGTPRQAGHAAWPPVGLAPHCCPACGSRDASAGAIARRAALPQPIATALLLAPSLTGREHAAFELLGLGYDNRSIARMLSISERTAKRHVTAILTKLRLESRLQAGLTAMLMNLATQAEPSARTQRADARASHDEII</sequence>
<gene>
    <name evidence="6" type="ORF">HNP84_004368</name>
</gene>
<proteinExistence type="predicted"/>
<accession>A0A840P7R0</accession>
<dbReference type="SUPFAM" id="SSF46894">
    <property type="entry name" value="C-terminal effector domain of the bipartite response regulators"/>
    <property type="match status" value="1"/>
</dbReference>
<dbReference type="PANTHER" id="PTHR44688:SF16">
    <property type="entry name" value="DNA-BINDING TRANSCRIPTIONAL ACTIVATOR DEVR_DOSR"/>
    <property type="match status" value="1"/>
</dbReference>
<feature type="compositionally biased region" description="Basic and acidic residues" evidence="4">
    <location>
        <begin position="130"/>
        <end position="142"/>
    </location>
</feature>
<dbReference type="Gene3D" id="1.10.10.10">
    <property type="entry name" value="Winged helix-like DNA-binding domain superfamily/Winged helix DNA-binding domain"/>
    <property type="match status" value="1"/>
</dbReference>
<dbReference type="AlphaFoldDB" id="A0A840P7R0"/>
<dbReference type="PRINTS" id="PR00038">
    <property type="entry name" value="HTHLUXR"/>
</dbReference>
<evidence type="ECO:0000259" key="5">
    <source>
        <dbReference type="PROSITE" id="PS50043"/>
    </source>
</evidence>
<dbReference type="CDD" id="cd06170">
    <property type="entry name" value="LuxR_C_like"/>
    <property type="match status" value="1"/>
</dbReference>
<name>A0A840P7R0_9ACTN</name>
<organism evidence="6 7">
    <name type="scientific">Thermocatellispora tengchongensis</name>
    <dbReference type="NCBI Taxonomy" id="1073253"/>
    <lineage>
        <taxon>Bacteria</taxon>
        <taxon>Bacillati</taxon>
        <taxon>Actinomycetota</taxon>
        <taxon>Actinomycetes</taxon>
        <taxon>Streptosporangiales</taxon>
        <taxon>Streptosporangiaceae</taxon>
        <taxon>Thermocatellispora</taxon>
    </lineage>
</organism>
<evidence type="ECO:0000313" key="6">
    <source>
        <dbReference type="EMBL" id="MBB5134636.1"/>
    </source>
</evidence>
<dbReference type="Proteomes" id="UP000578449">
    <property type="component" value="Unassembled WGS sequence"/>
</dbReference>
<comment type="caution">
    <text evidence="6">The sequence shown here is derived from an EMBL/GenBank/DDBJ whole genome shotgun (WGS) entry which is preliminary data.</text>
</comment>
<dbReference type="PANTHER" id="PTHR44688">
    <property type="entry name" value="DNA-BINDING TRANSCRIPTIONAL ACTIVATOR DEVR_DOSR"/>
    <property type="match status" value="1"/>
</dbReference>
<dbReference type="GO" id="GO:0006355">
    <property type="term" value="P:regulation of DNA-templated transcription"/>
    <property type="evidence" value="ECO:0007669"/>
    <property type="project" value="InterPro"/>
</dbReference>
<keyword evidence="1" id="KW-0805">Transcription regulation</keyword>
<dbReference type="InterPro" id="IPR000792">
    <property type="entry name" value="Tscrpt_reg_LuxR_C"/>
</dbReference>
<evidence type="ECO:0000313" key="7">
    <source>
        <dbReference type="Proteomes" id="UP000578449"/>
    </source>
</evidence>
<dbReference type="GO" id="GO:0003677">
    <property type="term" value="F:DNA binding"/>
    <property type="evidence" value="ECO:0007669"/>
    <property type="project" value="UniProtKB-KW"/>
</dbReference>
<evidence type="ECO:0000256" key="2">
    <source>
        <dbReference type="ARBA" id="ARBA00023125"/>
    </source>
</evidence>
<dbReference type="SMART" id="SM00421">
    <property type="entry name" value="HTH_LUXR"/>
    <property type="match status" value="1"/>
</dbReference>
<keyword evidence="7" id="KW-1185">Reference proteome</keyword>
<feature type="domain" description="HTH luxR-type" evidence="5">
    <location>
        <begin position="53"/>
        <end position="118"/>
    </location>
</feature>
<dbReference type="InterPro" id="IPR036388">
    <property type="entry name" value="WH-like_DNA-bd_sf"/>
</dbReference>
<dbReference type="InterPro" id="IPR016032">
    <property type="entry name" value="Sig_transdc_resp-reg_C-effctor"/>
</dbReference>
<reference evidence="6 7" key="1">
    <citation type="submission" date="2020-08" db="EMBL/GenBank/DDBJ databases">
        <title>Genomic Encyclopedia of Type Strains, Phase IV (KMG-IV): sequencing the most valuable type-strain genomes for metagenomic binning, comparative biology and taxonomic classification.</title>
        <authorList>
            <person name="Goeker M."/>
        </authorList>
    </citation>
    <scope>NUCLEOTIDE SEQUENCE [LARGE SCALE GENOMIC DNA]</scope>
    <source>
        <strain evidence="6 7">DSM 45615</strain>
    </source>
</reference>
<dbReference type="EMBL" id="JACHGN010000008">
    <property type="protein sequence ID" value="MBB5134636.1"/>
    <property type="molecule type" value="Genomic_DNA"/>
</dbReference>
<dbReference type="PROSITE" id="PS50043">
    <property type="entry name" value="HTH_LUXR_2"/>
    <property type="match status" value="1"/>
</dbReference>
<protein>
    <submittedName>
        <fullName evidence="6">DNA-binding CsgD family transcriptional regulator</fullName>
    </submittedName>
</protein>
<evidence type="ECO:0000256" key="1">
    <source>
        <dbReference type="ARBA" id="ARBA00023015"/>
    </source>
</evidence>
<dbReference type="RefSeq" id="WP_246518405.1">
    <property type="nucleotide sequence ID" value="NZ_BAABIX010000007.1"/>
</dbReference>